<dbReference type="EMBL" id="SJSK01000008">
    <property type="protein sequence ID" value="TCC87079.1"/>
    <property type="molecule type" value="Genomic_DNA"/>
</dbReference>
<protein>
    <submittedName>
        <fullName evidence="2">Uncharacterized protein</fullName>
    </submittedName>
</protein>
<gene>
    <name evidence="2" type="ORF">EZ428_23060</name>
</gene>
<sequence>MKTYLSILALLFVSSIASAQTVTKTADTAKQQNAKISQPAPSANARISMNVTVPKQTQGATFGEKVNAGLHAAGGALAQGASVTQNPLYAGDGNVAVNPLYDQKAKTTAPIGPIKGVIVKGSKNN</sequence>
<keyword evidence="3" id="KW-1185">Reference proteome</keyword>
<evidence type="ECO:0000256" key="1">
    <source>
        <dbReference type="SAM" id="SignalP"/>
    </source>
</evidence>
<name>A0A4R0MKE6_9SPHI</name>
<evidence type="ECO:0000313" key="3">
    <source>
        <dbReference type="Proteomes" id="UP000292884"/>
    </source>
</evidence>
<dbReference type="AlphaFoldDB" id="A0A4R0MKE6"/>
<organism evidence="2 3">
    <name type="scientific">Pedobacter frigiditerrae</name>
    <dbReference type="NCBI Taxonomy" id="2530452"/>
    <lineage>
        <taxon>Bacteria</taxon>
        <taxon>Pseudomonadati</taxon>
        <taxon>Bacteroidota</taxon>
        <taxon>Sphingobacteriia</taxon>
        <taxon>Sphingobacteriales</taxon>
        <taxon>Sphingobacteriaceae</taxon>
        <taxon>Pedobacter</taxon>
    </lineage>
</organism>
<reference evidence="2 3" key="1">
    <citation type="submission" date="2019-02" db="EMBL/GenBank/DDBJ databases">
        <title>Pedobacter sp. RP-1-13 sp. nov., isolated from Arctic soil.</title>
        <authorList>
            <person name="Dahal R.H."/>
        </authorList>
    </citation>
    <scope>NUCLEOTIDE SEQUENCE [LARGE SCALE GENOMIC DNA]</scope>
    <source>
        <strain evidence="2 3">RP-1-13</strain>
    </source>
</reference>
<feature type="chain" id="PRO_5020731255" evidence="1">
    <location>
        <begin position="20"/>
        <end position="125"/>
    </location>
</feature>
<keyword evidence="1" id="KW-0732">Signal</keyword>
<accession>A0A4R0MKE6</accession>
<dbReference type="Proteomes" id="UP000292884">
    <property type="component" value="Unassembled WGS sequence"/>
</dbReference>
<evidence type="ECO:0000313" key="2">
    <source>
        <dbReference type="EMBL" id="TCC87079.1"/>
    </source>
</evidence>
<dbReference type="OrthoDB" id="1265549at2"/>
<proteinExistence type="predicted"/>
<feature type="signal peptide" evidence="1">
    <location>
        <begin position="1"/>
        <end position="19"/>
    </location>
</feature>
<dbReference type="RefSeq" id="WP_131555695.1">
    <property type="nucleotide sequence ID" value="NZ_SJSK01000008.1"/>
</dbReference>
<comment type="caution">
    <text evidence="2">The sequence shown here is derived from an EMBL/GenBank/DDBJ whole genome shotgun (WGS) entry which is preliminary data.</text>
</comment>